<dbReference type="EMBL" id="AMRI01000001">
    <property type="protein sequence ID" value="EKE77913.1"/>
    <property type="molecule type" value="Genomic_DNA"/>
</dbReference>
<dbReference type="PATRIC" id="fig|745411.4.peg.110"/>
<feature type="transmembrane region" description="Helical" evidence="8">
    <location>
        <begin position="366"/>
        <end position="387"/>
    </location>
</feature>
<feature type="transmembrane region" description="Helical" evidence="8">
    <location>
        <begin position="42"/>
        <end position="62"/>
    </location>
</feature>
<accession>K2JRA6</accession>
<evidence type="ECO:0000256" key="1">
    <source>
        <dbReference type="ARBA" id="ARBA00004651"/>
    </source>
</evidence>
<keyword evidence="5 8" id="KW-0812">Transmembrane</keyword>
<dbReference type="Pfam" id="PF07690">
    <property type="entry name" value="MFS_1"/>
    <property type="match status" value="1"/>
</dbReference>
<dbReference type="CDD" id="cd17320">
    <property type="entry name" value="MFS_MdfA_MDR_like"/>
    <property type="match status" value="1"/>
</dbReference>
<feature type="transmembrane region" description="Helical" evidence="8">
    <location>
        <begin position="247"/>
        <end position="265"/>
    </location>
</feature>
<feature type="transmembrane region" description="Helical" evidence="8">
    <location>
        <begin position="302"/>
        <end position="328"/>
    </location>
</feature>
<dbReference type="GO" id="GO:0015385">
    <property type="term" value="F:sodium:proton antiporter activity"/>
    <property type="evidence" value="ECO:0007669"/>
    <property type="project" value="TreeGrafter"/>
</dbReference>
<dbReference type="PROSITE" id="PS00216">
    <property type="entry name" value="SUGAR_TRANSPORT_1"/>
    <property type="match status" value="1"/>
</dbReference>
<organism evidence="10 11">
    <name type="scientific">Gallaecimonas xiamenensis 3-C-1</name>
    <dbReference type="NCBI Taxonomy" id="745411"/>
    <lineage>
        <taxon>Bacteria</taxon>
        <taxon>Pseudomonadati</taxon>
        <taxon>Pseudomonadota</taxon>
        <taxon>Gammaproteobacteria</taxon>
        <taxon>Enterobacterales</taxon>
        <taxon>Gallaecimonadaceae</taxon>
        <taxon>Gallaecimonas</taxon>
    </lineage>
</organism>
<feature type="transmembrane region" description="Helical" evidence="8">
    <location>
        <begin position="163"/>
        <end position="181"/>
    </location>
</feature>
<comment type="subcellular location">
    <subcellularLocation>
        <location evidence="8">Cell inner membrane</location>
        <topology evidence="8">Multi-pass membrane protein</topology>
    </subcellularLocation>
    <subcellularLocation>
        <location evidence="1">Cell membrane</location>
        <topology evidence="1">Multi-pass membrane protein</topology>
    </subcellularLocation>
</comment>
<feature type="domain" description="Major facilitator superfamily (MFS) profile" evidence="9">
    <location>
        <begin position="8"/>
        <end position="387"/>
    </location>
</feature>
<dbReference type="SUPFAM" id="SSF103473">
    <property type="entry name" value="MFS general substrate transporter"/>
    <property type="match status" value="1"/>
</dbReference>
<dbReference type="InterPro" id="IPR004812">
    <property type="entry name" value="Efflux_drug-R_Bcr/CmlA"/>
</dbReference>
<reference evidence="10 11" key="1">
    <citation type="journal article" date="2012" name="J. Bacteriol.">
        <title>Genome Sequence of Gallaecimonas xiamenensis Type Strain 3-C-1.</title>
        <authorList>
            <person name="Lai Q."/>
            <person name="Wang L."/>
            <person name="Wang W."/>
            <person name="Shao Z."/>
        </authorList>
    </citation>
    <scope>NUCLEOTIDE SEQUENCE [LARGE SCALE GENOMIC DNA]</scope>
    <source>
        <strain evidence="10 11">3-C-1</strain>
    </source>
</reference>
<feature type="transmembrane region" description="Helical" evidence="8">
    <location>
        <begin position="277"/>
        <end position="296"/>
    </location>
</feature>
<dbReference type="OrthoDB" id="9814303at2"/>
<keyword evidence="6 8" id="KW-1133">Transmembrane helix</keyword>
<evidence type="ECO:0000259" key="9">
    <source>
        <dbReference type="PROSITE" id="PS50850"/>
    </source>
</evidence>
<evidence type="ECO:0000256" key="7">
    <source>
        <dbReference type="ARBA" id="ARBA00023136"/>
    </source>
</evidence>
<keyword evidence="4" id="KW-1003">Cell membrane</keyword>
<feature type="transmembrane region" description="Helical" evidence="8">
    <location>
        <begin position="212"/>
        <end position="235"/>
    </location>
</feature>
<dbReference type="AlphaFoldDB" id="K2JRA6"/>
<proteinExistence type="inferred from homology"/>
<evidence type="ECO:0000256" key="5">
    <source>
        <dbReference type="ARBA" id="ARBA00022692"/>
    </source>
</evidence>
<evidence type="ECO:0000256" key="4">
    <source>
        <dbReference type="ARBA" id="ARBA00022475"/>
    </source>
</evidence>
<gene>
    <name evidence="10" type="ORF">B3C1_00595</name>
</gene>
<evidence type="ECO:0000313" key="10">
    <source>
        <dbReference type="EMBL" id="EKE77913.1"/>
    </source>
</evidence>
<evidence type="ECO:0000313" key="11">
    <source>
        <dbReference type="Proteomes" id="UP000006755"/>
    </source>
</evidence>
<evidence type="ECO:0000256" key="3">
    <source>
        <dbReference type="ARBA" id="ARBA00022448"/>
    </source>
</evidence>
<dbReference type="STRING" id="745411.B3C1_00595"/>
<keyword evidence="7 8" id="KW-0472">Membrane</keyword>
<feature type="transmembrane region" description="Helical" evidence="8">
    <location>
        <begin position="74"/>
        <end position="93"/>
    </location>
</feature>
<comment type="caution">
    <text evidence="10">The sequence shown here is derived from an EMBL/GenBank/DDBJ whole genome shotgun (WGS) entry which is preliminary data.</text>
</comment>
<name>K2JRA6_9GAMM</name>
<dbReference type="PANTHER" id="PTHR23502:SF132">
    <property type="entry name" value="POLYAMINE TRANSPORTER 2-RELATED"/>
    <property type="match status" value="1"/>
</dbReference>
<dbReference type="NCBIfam" id="TIGR00710">
    <property type="entry name" value="efflux_Bcr_CflA"/>
    <property type="match status" value="1"/>
</dbReference>
<dbReference type="RefSeq" id="WP_008482202.1">
    <property type="nucleotide sequence ID" value="NZ_AMRI01000001.1"/>
</dbReference>
<sequence>MPRVPFSLIVTLGLVAMLTPLAIDMYLPSLPRIARDLGVSDGAVQGTVSAYVAGFALGQLLLGPMADSLGRKPVLLWGTLLFALLGPLCALVPDIQGLQLLRVAQGATGAAASVVIYALLRDLVDDRNELAKVFSTITLVVTLAPLLAPMLGGWILLFADWHAIFWVLGGFGAAACLLVAIKVPETLPQKSPLALGKALGNYAGLIKNPAMLGLMLASGLSFSGLMAFLTAGSFVYIQHYGVEEGHFGYYFGLNILSLMVLTFINGRLVTRLGAEKLLWLALVIQVLAAATGFATVLCQGPFWLLVASVMTYVGCLSMVGSNIMALVLEQQPTKAGTAASLTGSLRFGVGALVGLAVAAIEGSDAIVMTGAMLLSVLLALVSVSLLYHPYRQNVE</sequence>
<dbReference type="GO" id="GO:0042910">
    <property type="term" value="F:xenobiotic transmembrane transporter activity"/>
    <property type="evidence" value="ECO:0007669"/>
    <property type="project" value="InterPro"/>
</dbReference>
<dbReference type="InterPro" id="IPR005829">
    <property type="entry name" value="Sugar_transporter_CS"/>
</dbReference>
<dbReference type="Proteomes" id="UP000006755">
    <property type="component" value="Unassembled WGS sequence"/>
</dbReference>
<comment type="caution">
    <text evidence="8">Lacks conserved residue(s) required for the propagation of feature annotation.</text>
</comment>
<dbReference type="NCBIfam" id="NF008314">
    <property type="entry name" value="PRK11102.1"/>
    <property type="match status" value="1"/>
</dbReference>
<feature type="transmembrane region" description="Helical" evidence="8">
    <location>
        <begin position="132"/>
        <end position="157"/>
    </location>
</feature>
<protein>
    <recommendedName>
        <fullName evidence="8">Bcr/CflA family efflux transporter</fullName>
    </recommendedName>
</protein>
<dbReference type="InterPro" id="IPR036259">
    <property type="entry name" value="MFS_trans_sf"/>
</dbReference>
<comment type="similarity">
    <text evidence="2 8">Belongs to the major facilitator superfamily. Bcr/CmlA family.</text>
</comment>
<dbReference type="Gene3D" id="1.20.1720.10">
    <property type="entry name" value="Multidrug resistance protein D"/>
    <property type="match status" value="1"/>
</dbReference>
<dbReference type="eggNOG" id="COG2814">
    <property type="taxonomic scope" value="Bacteria"/>
</dbReference>
<dbReference type="InterPro" id="IPR020846">
    <property type="entry name" value="MFS_dom"/>
</dbReference>
<dbReference type="GO" id="GO:0005886">
    <property type="term" value="C:plasma membrane"/>
    <property type="evidence" value="ECO:0007669"/>
    <property type="project" value="UniProtKB-SubCell"/>
</dbReference>
<feature type="transmembrane region" description="Helical" evidence="8">
    <location>
        <begin position="99"/>
        <end position="120"/>
    </location>
</feature>
<evidence type="ECO:0000256" key="6">
    <source>
        <dbReference type="ARBA" id="ARBA00022989"/>
    </source>
</evidence>
<evidence type="ECO:0000256" key="2">
    <source>
        <dbReference type="ARBA" id="ARBA00006236"/>
    </source>
</evidence>
<feature type="transmembrane region" description="Helical" evidence="8">
    <location>
        <begin position="340"/>
        <end position="360"/>
    </location>
</feature>
<dbReference type="GO" id="GO:1990961">
    <property type="term" value="P:xenobiotic detoxification by transmembrane export across the plasma membrane"/>
    <property type="evidence" value="ECO:0007669"/>
    <property type="project" value="InterPro"/>
</dbReference>
<keyword evidence="8" id="KW-0997">Cell inner membrane</keyword>
<keyword evidence="11" id="KW-1185">Reference proteome</keyword>
<dbReference type="InterPro" id="IPR011701">
    <property type="entry name" value="MFS"/>
</dbReference>
<evidence type="ECO:0000256" key="8">
    <source>
        <dbReference type="RuleBase" id="RU365088"/>
    </source>
</evidence>
<dbReference type="PROSITE" id="PS50850">
    <property type="entry name" value="MFS"/>
    <property type="match status" value="1"/>
</dbReference>
<dbReference type="PANTHER" id="PTHR23502">
    <property type="entry name" value="MAJOR FACILITATOR SUPERFAMILY"/>
    <property type="match status" value="1"/>
</dbReference>
<keyword evidence="3 8" id="KW-0813">Transport</keyword>